<dbReference type="InParanoid" id="A0A6I8UHW2"/>
<accession>A0A6I8UHW2</accession>
<feature type="transmembrane region" description="Helical" evidence="2">
    <location>
        <begin position="190"/>
        <end position="209"/>
    </location>
</feature>
<protein>
    <recommendedName>
        <fullName evidence="5">Protein lifeguard 1</fullName>
    </recommendedName>
</protein>
<feature type="compositionally biased region" description="Polar residues" evidence="1">
    <location>
        <begin position="68"/>
        <end position="83"/>
    </location>
</feature>
<name>A0A6I8UHW2_DROPS</name>
<feature type="region of interest" description="Disordered" evidence="1">
    <location>
        <begin position="1"/>
        <end position="88"/>
    </location>
</feature>
<reference evidence="4" key="1">
    <citation type="submission" date="2025-08" db="UniProtKB">
        <authorList>
            <consortium name="RefSeq"/>
        </authorList>
    </citation>
    <scope>IDENTIFICATION</scope>
    <source>
        <strain evidence="4">MV-25-SWS-2005</strain>
        <tissue evidence="4">Whole body</tissue>
    </source>
</reference>
<dbReference type="ExpressionAtlas" id="A0A6I8UHW2">
    <property type="expression patterns" value="baseline"/>
</dbReference>
<feature type="transmembrane region" description="Helical" evidence="2">
    <location>
        <begin position="269"/>
        <end position="286"/>
    </location>
</feature>
<feature type="transmembrane region" description="Helical" evidence="2">
    <location>
        <begin position="215"/>
        <end position="236"/>
    </location>
</feature>
<dbReference type="AlphaFoldDB" id="A0A6I8UHW2"/>
<evidence type="ECO:0000313" key="4">
    <source>
        <dbReference type="RefSeq" id="XP_001355756.3"/>
    </source>
</evidence>
<feature type="transmembrane region" description="Helical" evidence="2">
    <location>
        <begin position="160"/>
        <end position="178"/>
    </location>
</feature>
<feature type="transmembrane region" description="Helical" evidence="2">
    <location>
        <begin position="124"/>
        <end position="148"/>
    </location>
</feature>
<keyword evidence="2" id="KW-1133">Transmembrane helix</keyword>
<keyword evidence="3" id="KW-1185">Reference proteome</keyword>
<evidence type="ECO:0000313" key="3">
    <source>
        <dbReference type="Proteomes" id="UP000001819"/>
    </source>
</evidence>
<proteinExistence type="predicted"/>
<evidence type="ECO:0000256" key="1">
    <source>
        <dbReference type="SAM" id="MobiDB-lite"/>
    </source>
</evidence>
<dbReference type="Proteomes" id="UP000001819">
    <property type="component" value="Chromosome 4"/>
</dbReference>
<keyword evidence="2" id="KW-0812">Transmembrane</keyword>
<keyword evidence="2" id="KW-0472">Membrane</keyword>
<gene>
    <name evidence="4" type="primary">LOC4816130</name>
</gene>
<organism evidence="3 4">
    <name type="scientific">Drosophila pseudoobscura pseudoobscura</name>
    <name type="common">Fruit fly</name>
    <dbReference type="NCBI Taxonomy" id="46245"/>
    <lineage>
        <taxon>Eukaryota</taxon>
        <taxon>Metazoa</taxon>
        <taxon>Ecdysozoa</taxon>
        <taxon>Arthropoda</taxon>
        <taxon>Hexapoda</taxon>
        <taxon>Insecta</taxon>
        <taxon>Pterygota</taxon>
        <taxon>Neoptera</taxon>
        <taxon>Endopterygota</taxon>
        <taxon>Diptera</taxon>
        <taxon>Brachycera</taxon>
        <taxon>Muscomorpha</taxon>
        <taxon>Ephydroidea</taxon>
        <taxon>Drosophilidae</taxon>
        <taxon>Drosophila</taxon>
        <taxon>Sophophora</taxon>
    </lineage>
</organism>
<dbReference type="KEGG" id="dpo:4816130"/>
<sequence length="350" mass="40205">MSLNKKSVHSPTSHRISTGTQTDVTSRPDEYDDVSLYDAVDPSPNDFFPYDDDPYNNEPYRDGPYEESPQQEQKQNEGASQPRVSAYGDTEHDIQTETIYLDVDEEKKTILTGARGPSLLAFRCYVYVLIFAQVSLASLQWMIVTYAWKPKLHHIERNMNVLLLFLAWLNLTLGFFGFRRLQFTFPLNWIIFGCIFESLTLAVMCFSLCELALTWHFVLAGISVLLIYTLLGLWVPKMLTADLWILIFVSITVLIVSIITLLSGLAMHVYVPLTLCLVIFGPWAMYMSQKLHTKKRPGFTTHQYLDAAAKVYINYAMTVGCIVMASHMSDYYLENDECKDKWFCDRRLLT</sequence>
<feature type="compositionally biased region" description="Polar residues" evidence="1">
    <location>
        <begin position="1"/>
        <end position="25"/>
    </location>
</feature>
<dbReference type="RefSeq" id="XP_001355756.3">
    <property type="nucleotide sequence ID" value="XM_001355720.4"/>
</dbReference>
<evidence type="ECO:0008006" key="5">
    <source>
        <dbReference type="Google" id="ProtNLM"/>
    </source>
</evidence>
<evidence type="ECO:0000256" key="2">
    <source>
        <dbReference type="SAM" id="Phobius"/>
    </source>
</evidence>
<feature type="transmembrane region" description="Helical" evidence="2">
    <location>
        <begin position="243"/>
        <end position="263"/>
    </location>
</feature>